<feature type="compositionally biased region" description="Low complexity" evidence="1">
    <location>
        <begin position="42"/>
        <end position="58"/>
    </location>
</feature>
<organism evidence="3 4">
    <name type="scientific">Aureobasidium melanogenum (strain CBS 110374)</name>
    <name type="common">Aureobasidium pullulans var. melanogenum</name>
    <dbReference type="NCBI Taxonomy" id="1043003"/>
    <lineage>
        <taxon>Eukaryota</taxon>
        <taxon>Fungi</taxon>
        <taxon>Dikarya</taxon>
        <taxon>Ascomycota</taxon>
        <taxon>Pezizomycotina</taxon>
        <taxon>Dothideomycetes</taxon>
        <taxon>Dothideomycetidae</taxon>
        <taxon>Dothideales</taxon>
        <taxon>Saccotheciaceae</taxon>
        <taxon>Aureobasidium</taxon>
    </lineage>
</organism>
<dbReference type="HOGENOM" id="CLU_014855_0_0_1"/>
<dbReference type="InterPro" id="IPR039483">
    <property type="entry name" value="Meu6_PH_dom"/>
</dbReference>
<feature type="compositionally biased region" description="Basic and acidic residues" evidence="1">
    <location>
        <begin position="615"/>
        <end position="627"/>
    </location>
</feature>
<protein>
    <recommendedName>
        <fullName evidence="2">PH domain-containing protein</fullName>
    </recommendedName>
</protein>
<feature type="compositionally biased region" description="Low complexity" evidence="1">
    <location>
        <begin position="9"/>
        <end position="23"/>
    </location>
</feature>
<dbReference type="Gene3D" id="2.30.29.30">
    <property type="entry name" value="Pleckstrin-homology domain (PH domain)/Phosphotyrosine-binding domain (PTB)"/>
    <property type="match status" value="1"/>
</dbReference>
<evidence type="ECO:0000313" key="3">
    <source>
        <dbReference type="EMBL" id="KEQ58547.1"/>
    </source>
</evidence>
<feature type="region of interest" description="Disordered" evidence="1">
    <location>
        <begin position="554"/>
        <end position="737"/>
    </location>
</feature>
<feature type="compositionally biased region" description="Basic and acidic residues" evidence="1">
    <location>
        <begin position="419"/>
        <end position="431"/>
    </location>
</feature>
<feature type="region of interest" description="Disordered" evidence="1">
    <location>
        <begin position="252"/>
        <end position="354"/>
    </location>
</feature>
<dbReference type="PANTHER" id="PTHR42073">
    <property type="entry name" value="MEIOTIC EXPRESSION UP-REGULATED PROTEIN 6"/>
    <property type="match status" value="1"/>
</dbReference>
<dbReference type="AlphaFoldDB" id="A0A074VLK4"/>
<dbReference type="GeneID" id="63918742"/>
<accession>A0A074VLK4</accession>
<feature type="compositionally biased region" description="Basic residues" evidence="1">
    <location>
        <begin position="292"/>
        <end position="308"/>
    </location>
</feature>
<dbReference type="InterPro" id="IPR001849">
    <property type="entry name" value="PH_domain"/>
</dbReference>
<name>A0A074VLK4_AURM1</name>
<feature type="compositionally biased region" description="Polar residues" evidence="1">
    <location>
        <begin position="722"/>
        <end position="737"/>
    </location>
</feature>
<feature type="compositionally biased region" description="Low complexity" evidence="1">
    <location>
        <begin position="388"/>
        <end position="397"/>
    </location>
</feature>
<feature type="compositionally biased region" description="Basic and acidic residues" evidence="1">
    <location>
        <begin position="640"/>
        <end position="656"/>
    </location>
</feature>
<feature type="region of interest" description="Disordered" evidence="1">
    <location>
        <begin position="378"/>
        <end position="397"/>
    </location>
</feature>
<dbReference type="Pfam" id="PF15406">
    <property type="entry name" value="PH_6"/>
    <property type="match status" value="1"/>
</dbReference>
<feature type="domain" description="PH" evidence="2">
    <location>
        <begin position="105"/>
        <end position="232"/>
    </location>
</feature>
<feature type="region of interest" description="Disordered" evidence="1">
    <location>
        <begin position="1"/>
        <end position="58"/>
    </location>
</feature>
<dbReference type="PROSITE" id="PS50003">
    <property type="entry name" value="PH_DOMAIN"/>
    <property type="match status" value="1"/>
</dbReference>
<feature type="compositionally biased region" description="Basic and acidic residues" evidence="1">
    <location>
        <begin position="465"/>
        <end position="478"/>
    </location>
</feature>
<feature type="region of interest" description="Disordered" evidence="1">
    <location>
        <begin position="419"/>
        <end position="511"/>
    </location>
</feature>
<feature type="compositionally biased region" description="Basic and acidic residues" evidence="1">
    <location>
        <begin position="316"/>
        <end position="343"/>
    </location>
</feature>
<dbReference type="STRING" id="1043003.A0A074VLK4"/>
<feature type="compositionally biased region" description="Basic and acidic residues" evidence="1">
    <location>
        <begin position="440"/>
        <end position="452"/>
    </location>
</feature>
<dbReference type="PANTHER" id="PTHR42073:SF1">
    <property type="entry name" value="MEIOTIC EXPRESSION UP-REGULATED PROTEIN 6"/>
    <property type="match status" value="1"/>
</dbReference>
<dbReference type="InterPro" id="IPR011993">
    <property type="entry name" value="PH-like_dom_sf"/>
</dbReference>
<evidence type="ECO:0000259" key="2">
    <source>
        <dbReference type="PROSITE" id="PS50003"/>
    </source>
</evidence>
<keyword evidence="4" id="KW-1185">Reference proteome</keyword>
<dbReference type="EMBL" id="KL584854">
    <property type="protein sequence ID" value="KEQ58547.1"/>
    <property type="molecule type" value="Genomic_DNA"/>
</dbReference>
<proteinExistence type="predicted"/>
<dbReference type="InterPro" id="IPR039712">
    <property type="entry name" value="Meu6"/>
</dbReference>
<dbReference type="Proteomes" id="UP000030672">
    <property type="component" value="Unassembled WGS sequence"/>
</dbReference>
<evidence type="ECO:0000313" key="4">
    <source>
        <dbReference type="Proteomes" id="UP000030672"/>
    </source>
</evidence>
<evidence type="ECO:0000256" key="1">
    <source>
        <dbReference type="SAM" id="MobiDB-lite"/>
    </source>
</evidence>
<feature type="compositionally biased region" description="Low complexity" evidence="1">
    <location>
        <begin position="274"/>
        <end position="288"/>
    </location>
</feature>
<reference evidence="3 4" key="1">
    <citation type="journal article" date="2014" name="BMC Genomics">
        <title>Genome sequencing of four Aureobasidium pullulans varieties: biotechnological potential, stress tolerance, and description of new species.</title>
        <authorList>
            <person name="Gostin Ar C."/>
            <person name="Ohm R.A."/>
            <person name="Kogej T."/>
            <person name="Sonjak S."/>
            <person name="Turk M."/>
            <person name="Zajc J."/>
            <person name="Zalar P."/>
            <person name="Grube M."/>
            <person name="Sun H."/>
            <person name="Han J."/>
            <person name="Sharma A."/>
            <person name="Chiniquy J."/>
            <person name="Ngan C.Y."/>
            <person name="Lipzen A."/>
            <person name="Barry K."/>
            <person name="Grigoriev I.V."/>
            <person name="Gunde-Cimerman N."/>
        </authorList>
    </citation>
    <scope>NUCLEOTIDE SEQUENCE [LARGE SCALE GENOMIC DNA]</scope>
    <source>
        <strain evidence="3 4">CBS 110374</strain>
    </source>
</reference>
<sequence length="737" mass="77275">MSDVHNTTAAPADAPVVDEPVAVKPEETIVEPAEETTKPVVEETPAVAATEPTATETAATEAPAAVEEVPVAESAPAVEAAAVAAEEKPADEKPAEVAATTEEPKAIDSGVLGYKAPGLIKSLKFSKRTFWLGEEPVAVDNLSTYLRGEKPETGNATAAWSSHTGKGLLYFVKHADEKKHPQGVLNLSEATDLEKATGHEFTFKINHHKHAFKATSDAERDAWFVAIEKAMTEAKANKDTITSSESYKETLAGLAKSHAPHTGAGRKSMDASRPRAASTSSSSSSDAEAAAKKAKKSRSASRSGKRHSLFGGIMGKKAEHDAEKEEKKEEKAEEKAVEADKPATEAVEEPVAAETVAPLEAEAIAARVIEAPIEETKVAEEKPVESAVEPNTEVPANVEEVPAAESAALVEAAAVAAEEKPAEVAATEEKPVVNSVSSKPVEEKKKTEERPKANKRSSLFGAFFDKVRSPTSEKKESEVAPVVPPKETVVSAEPPVLPEPATENSNLDPSAVETTAAPVVAESATETPKEAELEAAKVEYPLVTPNTERKQSFFDSLVKKARSKSPAPGTSTDAPAVPPKDDEVAAAPVVEAPAATTEAAAEKPVAEPVVPTTETKIETPKSGTPKESRRKSYFGGFGGAKKEKTDAESPQEDKSMLGKVTGLFRTKSQAARPVKKDNVAPTEPVPAIPSTEAATEPAVVDTPAVAESKVEEPAAETVAPISETQHTPSNPTVSAAA</sequence>
<feature type="compositionally biased region" description="Low complexity" evidence="1">
    <location>
        <begin position="585"/>
        <end position="599"/>
    </location>
</feature>
<dbReference type="RefSeq" id="XP_040875570.1">
    <property type="nucleotide sequence ID" value="XM_041025369.1"/>
</dbReference>
<dbReference type="SUPFAM" id="SSF50729">
    <property type="entry name" value="PH domain-like"/>
    <property type="match status" value="1"/>
</dbReference>
<gene>
    <name evidence="3" type="ORF">M437DRAFT_69891</name>
</gene>